<evidence type="ECO:0000256" key="1">
    <source>
        <dbReference type="SAM" id="MobiDB-lite"/>
    </source>
</evidence>
<dbReference type="AlphaFoldDB" id="A0A9W4E2Z3"/>
<feature type="compositionally biased region" description="Pro residues" evidence="1">
    <location>
        <begin position="8"/>
        <end position="17"/>
    </location>
</feature>
<feature type="compositionally biased region" description="Basic residues" evidence="1">
    <location>
        <begin position="19"/>
        <end position="37"/>
    </location>
</feature>
<keyword evidence="3" id="KW-1185">Reference proteome</keyword>
<comment type="caution">
    <text evidence="2">The sequence shown here is derived from an EMBL/GenBank/DDBJ whole genome shotgun (WGS) entry which is preliminary data.</text>
</comment>
<feature type="compositionally biased region" description="Low complexity" evidence="1">
    <location>
        <begin position="190"/>
        <end position="200"/>
    </location>
</feature>
<evidence type="ECO:0000313" key="2">
    <source>
        <dbReference type="EMBL" id="CAG6391742.1"/>
    </source>
</evidence>
<protein>
    <submittedName>
        <fullName evidence="2">Uncharacterized protein</fullName>
    </submittedName>
</protein>
<dbReference type="EMBL" id="CAJSLV010000035">
    <property type="protein sequence ID" value="CAG6391742.1"/>
    <property type="molecule type" value="Genomic_DNA"/>
</dbReference>
<feature type="region of interest" description="Disordered" evidence="1">
    <location>
        <begin position="135"/>
        <end position="235"/>
    </location>
</feature>
<reference evidence="2" key="1">
    <citation type="submission" date="2021-05" db="EMBL/GenBank/DDBJ databases">
        <authorList>
            <person name="Arsene-Ploetze F."/>
        </authorList>
    </citation>
    <scope>NUCLEOTIDE SEQUENCE</scope>
    <source>
        <strain evidence="2">DSM 42138</strain>
    </source>
</reference>
<gene>
    <name evidence="2" type="ORF">SCOCK_130146</name>
</gene>
<accession>A0A9W4E2Z3</accession>
<organism evidence="2 3">
    <name type="scientific">Actinacidiphila cocklensis</name>
    <dbReference type="NCBI Taxonomy" id="887465"/>
    <lineage>
        <taxon>Bacteria</taxon>
        <taxon>Bacillati</taxon>
        <taxon>Actinomycetota</taxon>
        <taxon>Actinomycetes</taxon>
        <taxon>Kitasatosporales</taxon>
        <taxon>Streptomycetaceae</taxon>
        <taxon>Actinacidiphila</taxon>
    </lineage>
</organism>
<evidence type="ECO:0000313" key="3">
    <source>
        <dbReference type="Proteomes" id="UP001152519"/>
    </source>
</evidence>
<feature type="compositionally biased region" description="Basic residues" evidence="1">
    <location>
        <begin position="135"/>
        <end position="147"/>
    </location>
</feature>
<name>A0A9W4E2Z3_9ACTN</name>
<feature type="compositionally biased region" description="Basic and acidic residues" evidence="1">
    <location>
        <begin position="59"/>
        <end position="68"/>
    </location>
</feature>
<sequence length="235" mass="26848">MHGRPEGPRPPGPPPVRGGPRRPVHRGRRAGRHRQGLRARAVLRQGHRRHPRRRHQDHLHRGDRDRPLRRAGGPLRRHLRPGQGRLRDPGRGRLPAGDRVLRVPPRAEAHRGPDVRRRPGEDALVGLRDRRVGRLRLRPADHHRRHQGRDEEDPRRDPGRHLRQRLDRGVQRRPAQVQRVQEGRREPPAGDDGPQAAQADELGRRGGVSLPGASLRTRSDRHLVRTLYEATPPSG</sequence>
<feature type="compositionally biased region" description="Basic and acidic residues" evidence="1">
    <location>
        <begin position="148"/>
        <end position="170"/>
    </location>
</feature>
<feature type="compositionally biased region" description="Basic residues" evidence="1">
    <location>
        <begin position="45"/>
        <end position="58"/>
    </location>
</feature>
<dbReference type="Proteomes" id="UP001152519">
    <property type="component" value="Unassembled WGS sequence"/>
</dbReference>
<feature type="compositionally biased region" description="Basic and acidic residues" evidence="1">
    <location>
        <begin position="99"/>
        <end position="122"/>
    </location>
</feature>
<feature type="region of interest" description="Disordered" evidence="1">
    <location>
        <begin position="1"/>
        <end position="122"/>
    </location>
</feature>
<proteinExistence type="predicted"/>